<gene>
    <name evidence="1" type="ORF">EIP91_004221</name>
</gene>
<dbReference type="AlphaFoldDB" id="A0A4R0RA92"/>
<keyword evidence="2" id="KW-1185">Reference proteome</keyword>
<dbReference type="Proteomes" id="UP000292702">
    <property type="component" value="Unassembled WGS sequence"/>
</dbReference>
<proteinExistence type="predicted"/>
<comment type="caution">
    <text evidence="1">The sequence shown here is derived from an EMBL/GenBank/DDBJ whole genome shotgun (WGS) entry which is preliminary data.</text>
</comment>
<evidence type="ECO:0000313" key="1">
    <source>
        <dbReference type="EMBL" id="TCD64352.1"/>
    </source>
</evidence>
<reference evidence="1 2" key="1">
    <citation type="submission" date="2018-11" db="EMBL/GenBank/DDBJ databases">
        <title>Genome assembly of Steccherinum ochraceum LE-BIN_3174, the white-rot fungus of the Steccherinaceae family (The Residual Polyporoid clade, Polyporales, Basidiomycota).</title>
        <authorList>
            <person name="Fedorova T.V."/>
            <person name="Glazunova O.A."/>
            <person name="Landesman E.O."/>
            <person name="Moiseenko K.V."/>
            <person name="Psurtseva N.V."/>
            <person name="Savinova O.S."/>
            <person name="Shakhova N.V."/>
            <person name="Tyazhelova T.V."/>
            <person name="Vasina D.V."/>
        </authorList>
    </citation>
    <scope>NUCLEOTIDE SEQUENCE [LARGE SCALE GENOMIC DNA]</scope>
    <source>
        <strain evidence="1 2">LE-BIN_3174</strain>
    </source>
</reference>
<evidence type="ECO:0000313" key="2">
    <source>
        <dbReference type="Proteomes" id="UP000292702"/>
    </source>
</evidence>
<protein>
    <submittedName>
        <fullName evidence="1">Uncharacterized protein</fullName>
    </submittedName>
</protein>
<accession>A0A4R0RA92</accession>
<organism evidence="1 2">
    <name type="scientific">Steccherinum ochraceum</name>
    <dbReference type="NCBI Taxonomy" id="92696"/>
    <lineage>
        <taxon>Eukaryota</taxon>
        <taxon>Fungi</taxon>
        <taxon>Dikarya</taxon>
        <taxon>Basidiomycota</taxon>
        <taxon>Agaricomycotina</taxon>
        <taxon>Agaricomycetes</taxon>
        <taxon>Polyporales</taxon>
        <taxon>Steccherinaceae</taxon>
        <taxon>Steccherinum</taxon>
    </lineage>
</organism>
<dbReference type="EMBL" id="RWJN01000241">
    <property type="protein sequence ID" value="TCD64352.1"/>
    <property type="molecule type" value="Genomic_DNA"/>
</dbReference>
<sequence>MAYNQMEQRIANYVRPFTAGAVAGVSAVGFVHPLDDIHLSRDGIGSTHVTIAFQAGSCNYNIVFDNSDQACPTWPHLPKTSLNCTVNANGQKMRVPKKRKYVSDSRVPVSSCIALANPFSRRYYGNAFGIV</sequence>
<name>A0A4R0RA92_9APHY</name>